<organism evidence="2 3">
    <name type="scientific">Glomus cerebriforme</name>
    <dbReference type="NCBI Taxonomy" id="658196"/>
    <lineage>
        <taxon>Eukaryota</taxon>
        <taxon>Fungi</taxon>
        <taxon>Fungi incertae sedis</taxon>
        <taxon>Mucoromycota</taxon>
        <taxon>Glomeromycotina</taxon>
        <taxon>Glomeromycetes</taxon>
        <taxon>Glomerales</taxon>
        <taxon>Glomeraceae</taxon>
        <taxon>Glomus</taxon>
    </lineage>
</organism>
<evidence type="ECO:0000256" key="1">
    <source>
        <dbReference type="SAM" id="Phobius"/>
    </source>
</evidence>
<evidence type="ECO:0000313" key="3">
    <source>
        <dbReference type="Proteomes" id="UP000265703"/>
    </source>
</evidence>
<proteinExistence type="predicted"/>
<dbReference type="Proteomes" id="UP000265703">
    <property type="component" value="Unassembled WGS sequence"/>
</dbReference>
<dbReference type="EMBL" id="QKYT01000431">
    <property type="protein sequence ID" value="RIA85351.1"/>
    <property type="molecule type" value="Genomic_DNA"/>
</dbReference>
<comment type="caution">
    <text evidence="2">The sequence shown here is derived from an EMBL/GenBank/DDBJ whole genome shotgun (WGS) entry which is preliminary data.</text>
</comment>
<sequence length="68" mass="7862">MSLKNFDNKDTEIDNTASNKLALESIKGNKMQKAFQDILEKISFTLDVWTLPFTKSFLVIIAYYINKN</sequence>
<keyword evidence="1" id="KW-0472">Membrane</keyword>
<gene>
    <name evidence="2" type="ORF">C1645_830903</name>
</gene>
<feature type="transmembrane region" description="Helical" evidence="1">
    <location>
        <begin position="48"/>
        <end position="65"/>
    </location>
</feature>
<evidence type="ECO:0000313" key="2">
    <source>
        <dbReference type="EMBL" id="RIA85351.1"/>
    </source>
</evidence>
<accession>A0A397SR80</accession>
<keyword evidence="1" id="KW-1133">Transmembrane helix</keyword>
<keyword evidence="1" id="KW-0812">Transmembrane</keyword>
<dbReference type="OrthoDB" id="2424773at2759"/>
<keyword evidence="3" id="KW-1185">Reference proteome</keyword>
<dbReference type="AlphaFoldDB" id="A0A397SR80"/>
<protein>
    <submittedName>
        <fullName evidence="2">Uncharacterized protein</fullName>
    </submittedName>
</protein>
<name>A0A397SR80_9GLOM</name>
<reference evidence="2 3" key="1">
    <citation type="submission" date="2018-06" db="EMBL/GenBank/DDBJ databases">
        <title>Comparative genomics reveals the genomic features of Rhizophagus irregularis, R. cerebriforme, R. diaphanum and Gigaspora rosea, and their symbiotic lifestyle signature.</title>
        <authorList>
            <person name="Morin E."/>
            <person name="San Clemente H."/>
            <person name="Chen E.C.H."/>
            <person name="De La Providencia I."/>
            <person name="Hainaut M."/>
            <person name="Kuo A."/>
            <person name="Kohler A."/>
            <person name="Murat C."/>
            <person name="Tang N."/>
            <person name="Roy S."/>
            <person name="Loubradou J."/>
            <person name="Henrissat B."/>
            <person name="Grigoriev I.V."/>
            <person name="Corradi N."/>
            <person name="Roux C."/>
            <person name="Martin F.M."/>
        </authorList>
    </citation>
    <scope>NUCLEOTIDE SEQUENCE [LARGE SCALE GENOMIC DNA]</scope>
    <source>
        <strain evidence="2 3">DAOM 227022</strain>
    </source>
</reference>